<dbReference type="OrthoDB" id="5819179at2"/>
<dbReference type="Gene3D" id="2.60.40.2810">
    <property type="match status" value="2"/>
</dbReference>
<dbReference type="EMBL" id="BJXJ01000039">
    <property type="protein sequence ID" value="GEM77078.1"/>
    <property type="molecule type" value="Genomic_DNA"/>
</dbReference>
<name>A0A511QID8_9VIBR</name>
<accession>A0A511QID8</accession>
<dbReference type="InterPro" id="IPR009091">
    <property type="entry name" value="RCC1/BLIP-II"/>
</dbReference>
<dbReference type="Gene3D" id="2.130.10.30">
    <property type="entry name" value="Regulator of chromosome condensation 1/beta-lactamase-inhibitor protein II"/>
    <property type="match status" value="3"/>
</dbReference>
<dbReference type="Gene3D" id="2.60.40.3440">
    <property type="match status" value="2"/>
</dbReference>
<evidence type="ECO:0000313" key="2">
    <source>
        <dbReference type="Proteomes" id="UP000321922"/>
    </source>
</evidence>
<dbReference type="PANTHER" id="PTHR34720:SF9">
    <property type="entry name" value="BLR4714 PROTEIN"/>
    <property type="match status" value="1"/>
</dbReference>
<dbReference type="RefSeq" id="WP_103021952.1">
    <property type="nucleotide sequence ID" value="NZ_BJXJ01000039.1"/>
</dbReference>
<dbReference type="NCBIfam" id="NF012211">
    <property type="entry name" value="tand_rpt_95"/>
    <property type="match status" value="4"/>
</dbReference>
<dbReference type="PROSITE" id="PS51257">
    <property type="entry name" value="PROKAR_LIPOPROTEIN"/>
    <property type="match status" value="1"/>
</dbReference>
<comment type="caution">
    <text evidence="1">The sequence shown here is derived from an EMBL/GenBank/DDBJ whole genome shotgun (WGS) entry which is preliminary data.</text>
</comment>
<keyword evidence="2" id="KW-1185">Reference proteome</keyword>
<gene>
    <name evidence="1" type="ORF">VSA01S_31900</name>
</gene>
<dbReference type="Proteomes" id="UP000321922">
    <property type="component" value="Unassembled WGS sequence"/>
</dbReference>
<dbReference type="Pfam" id="PF17963">
    <property type="entry name" value="Big_9"/>
    <property type="match status" value="7"/>
</dbReference>
<evidence type="ECO:0000313" key="1">
    <source>
        <dbReference type="EMBL" id="GEM77078.1"/>
    </source>
</evidence>
<proteinExistence type="predicted"/>
<dbReference type="PANTHER" id="PTHR34720">
    <property type="entry name" value="MICROCYSTIN DEPENDENT PROTEIN"/>
    <property type="match status" value="1"/>
</dbReference>
<dbReference type="SUPFAM" id="SSF50985">
    <property type="entry name" value="RCC1/BLIP-II"/>
    <property type="match status" value="1"/>
</dbReference>
<reference evidence="1 2" key="1">
    <citation type="submission" date="2019-07" db="EMBL/GenBank/DDBJ databases">
        <title>Whole genome shotgun sequence of Vibrio sagamiensis NBRC 104589.</title>
        <authorList>
            <person name="Hosoyama A."/>
            <person name="Uohara A."/>
            <person name="Ohji S."/>
            <person name="Ichikawa N."/>
        </authorList>
    </citation>
    <scope>NUCLEOTIDE SEQUENCE [LARGE SCALE GENOMIC DNA]</scope>
    <source>
        <strain evidence="1 2">NBRC 104589</strain>
    </source>
</reference>
<evidence type="ECO:0008006" key="3">
    <source>
        <dbReference type="Google" id="ProtNLM"/>
    </source>
</evidence>
<sequence>MRYRGFLPLMITVLFTIVTGCSDDDNKNQLLEPKEKSSQLVALTQAFVIKKGQVQSVNVSNSVLAENILNWKLSILDDKSELGKISSKNDHFFDYSAEKEGIGHINYTVTNGNLSSNSQIVLAVNSGSTVGNTPPVARNLSLETKDDSNVSADLRDFISDDDDDTLQVTTLISGSGRFMLADDGHQVIFDSSDYIGTDQAVYGVDDGRGGYALGYIIANSVDSTDANTAPEAEDQTIAMDAAERSNIHIDLSVLMSDANNDFLMVDSLYSTNNRARLVSDNRVVYTPGEFRGTEQFTYRVSDSHGANAIGTITVKVTDSSANPEEPILTAYPQTLTIDQGDSVIVDVNQSVSRQNMDQWKLTRVEDQTGLGNISNINSSSFHYQAQTPGVASINYQVSGSGLESTSTIIIVINGMPSPENTPPVAKNVTLTTVDNTNISVNLAEQVSDVDGESLMITQLISVSERFSLNGDIVTFTPNGFVGIDQASYIVEDGEGGIASAYVVVNSESAEPALPNSPPEAQNYSHILDVNTLATWTFNLVDLRLISDADGDSLIIENVYSADGRAVKVADTKISYTPGHFRGLDQFTYTVIDGNGATAIGSINVAVNDSKPENIIPVAKAISVTVSDSDFSKTISLSEHVFDEDGDSLEIVDLLAAIGEVYVNPDNALEVIYKPNGFIGRDKIIYVISDGQGGLTMATLMVTVVPKNPTPPVANIVSIETTSDVAKTVDLSVYISDIETPTERLLITQLSPATSPAAVTLNGQSITYTPNGYIGMDRLVYTVSDGDLIDTGDIVILSTLNTNHSLIANDVVVSTGASMAVEIDLSSQISTSDVNAEPLTLVSAVGASLGNVTIDDINKKLIYTPKVGDYGKDTFVYTVKNSHEPALFAQGSVTVDILPPPEPEITSLTVTGIPKIGGVLNSNVTCARCNASQYQYVWSIDGLIVSTASAYSYQSTNPDLNLRLDVIGRDIYGRITSEYSVYRVSVTKEIYSAFSSFAALKNDGSVVTWGSGFGANSSDVDLSSKVEKIYSNQTDYAALKSDGSVVTWGRDFTGGDSSSVSSELSEGVVQVYTADFAFAAMKSDGQVVTWGSVYDGGDSSDIDFTGNVLDIFSNFIGFAALKENGTVETWGRGYPDSISGPDYNTDIKDVYASGVSFVGMKYDGTLSYWGQGDGMGTFLKLDFSAGVKDIVSTSNSFLTLMGDNSVLAWGHNSRAGEMPIKMDTTRVRRIFANNNKFALLRWDKTVSSWQFYTEDTFPQSLADIETIIPANSSDGFSAIAEDGSVYVWGNDFKDGKVFGVSLKPDATIKATTKAFAAVDQNGQVVTWGDSSKGGQVPDSVNANGNGIRSLYSSLGSFMVIKNDWSVETWGSISDVPPKLAQPYIALVETSAGP</sequence>
<protein>
    <recommendedName>
        <fullName evidence="3">Tandem-95 repeat protein</fullName>
    </recommendedName>
</protein>
<organism evidence="1 2">
    <name type="scientific">Vibrio sagamiensis NBRC 104589</name>
    <dbReference type="NCBI Taxonomy" id="1219064"/>
    <lineage>
        <taxon>Bacteria</taxon>
        <taxon>Pseudomonadati</taxon>
        <taxon>Pseudomonadota</taxon>
        <taxon>Gammaproteobacteria</taxon>
        <taxon>Vibrionales</taxon>
        <taxon>Vibrionaceae</taxon>
        <taxon>Vibrio</taxon>
    </lineage>
</organism>